<proteinExistence type="inferred from homology"/>
<evidence type="ECO:0000256" key="10">
    <source>
        <dbReference type="ARBA" id="ARBA00023316"/>
    </source>
</evidence>
<dbReference type="PROSITE" id="PS00502">
    <property type="entry name" value="POLYGALACTURONASE"/>
    <property type="match status" value="1"/>
</dbReference>
<dbReference type="Pfam" id="PF00295">
    <property type="entry name" value="Glyco_hydro_28"/>
    <property type="match status" value="1"/>
</dbReference>
<accession>A0A3D8QPD3</accession>
<name>A0A3D8QPD3_9HELO</name>
<dbReference type="InterPro" id="IPR000743">
    <property type="entry name" value="Glyco_hydro_28"/>
</dbReference>
<comment type="catalytic activity">
    <reaction evidence="11">
        <text>(1,4-alpha-D-galacturonosyl)n+m + H2O = (1,4-alpha-D-galacturonosyl)n + (1,4-alpha-D-galacturonosyl)m.</text>
        <dbReference type="EC" id="3.2.1.15"/>
    </reaction>
</comment>
<dbReference type="PANTHER" id="PTHR31884:SF1">
    <property type="entry name" value="POLYGALACTURONASE"/>
    <property type="match status" value="1"/>
</dbReference>
<keyword evidence="4" id="KW-0964">Secreted</keyword>
<dbReference type="Gene3D" id="2.160.20.10">
    <property type="entry name" value="Single-stranded right-handed beta-helix, Pectin lyase-like"/>
    <property type="match status" value="1"/>
</dbReference>
<evidence type="ECO:0000256" key="4">
    <source>
        <dbReference type="ARBA" id="ARBA00022525"/>
    </source>
</evidence>
<feature type="chain" id="PRO_5017750861" description="endo-polygalacturonase" evidence="14">
    <location>
        <begin position="21"/>
        <end position="393"/>
    </location>
</feature>
<evidence type="ECO:0000256" key="2">
    <source>
        <dbReference type="ARBA" id="ARBA00008834"/>
    </source>
</evidence>
<keyword evidence="5 14" id="KW-0732">Signal</keyword>
<comment type="caution">
    <text evidence="15">The sequence shown here is derived from an EMBL/GenBank/DDBJ whole genome shotgun (WGS) entry which is preliminary data.</text>
</comment>
<protein>
    <recommendedName>
        <fullName evidence="3">endo-polygalacturonase</fullName>
        <ecNumber evidence="3">3.2.1.15</ecNumber>
    </recommendedName>
</protein>
<evidence type="ECO:0000256" key="7">
    <source>
        <dbReference type="ARBA" id="ARBA00022801"/>
    </source>
</evidence>
<dbReference type="GO" id="GO:0071555">
    <property type="term" value="P:cell wall organization"/>
    <property type="evidence" value="ECO:0007669"/>
    <property type="project" value="UniProtKB-KW"/>
</dbReference>
<dbReference type="InterPro" id="IPR011050">
    <property type="entry name" value="Pectin_lyase_fold/virulence"/>
</dbReference>
<evidence type="ECO:0000256" key="5">
    <source>
        <dbReference type="ARBA" id="ARBA00022729"/>
    </source>
</evidence>
<dbReference type="GO" id="GO:0045490">
    <property type="term" value="P:pectin catabolic process"/>
    <property type="evidence" value="ECO:0007669"/>
    <property type="project" value="UniProtKB-ARBA"/>
</dbReference>
<keyword evidence="10" id="KW-0961">Cell wall biogenesis/degradation</keyword>
<keyword evidence="6" id="KW-0677">Repeat</keyword>
<sequence length="393" mass="40209">MLQTTAQALAALLLAATCVASPAPIPTAAPSPVEVEQAFEERGIEKRAATCTFSGSLGYSSASKSKASCSTIILDALTVPAGKTLDMTDLPDNTVVIFKGETSFAYYEWEGPLFAVSGTNVKVAGSSSTGSILNGNGASYWDGGGGSSGVTKPKFFQAHDLTDSLIETLTILNPPVQVFSINGASNLELAYITIDASAGDSLGKNTDGFDIGSSDTVTIEYATVYNQDDCVAINSGTNIIFRNGYCSGGHGLSIGSVGGRSDNTVDGVSFLTSTVTDSVNGIRIKAIEGDTGTIKSVEYDDITLSSISKYGILIEQNYDGGDLDGGTASSGVPITDLTIKNIVGADAVSSSGYDVVITCGSSGCSDWTWSSVDVTGGKKYGSCTNVPSVAACS</sequence>
<dbReference type="PANTHER" id="PTHR31884">
    <property type="entry name" value="POLYGALACTURONASE"/>
    <property type="match status" value="1"/>
</dbReference>
<evidence type="ECO:0000256" key="9">
    <source>
        <dbReference type="ARBA" id="ARBA00023295"/>
    </source>
</evidence>
<evidence type="ECO:0000256" key="8">
    <source>
        <dbReference type="ARBA" id="ARBA00023157"/>
    </source>
</evidence>
<comment type="subcellular location">
    <subcellularLocation>
        <location evidence="1">Secreted</location>
    </subcellularLocation>
</comment>
<feature type="active site" evidence="12">
    <location>
        <position position="250"/>
    </location>
</feature>
<dbReference type="SMART" id="SM00710">
    <property type="entry name" value="PbH1"/>
    <property type="match status" value="6"/>
</dbReference>
<evidence type="ECO:0000313" key="16">
    <source>
        <dbReference type="Proteomes" id="UP000256645"/>
    </source>
</evidence>
<feature type="signal peptide" evidence="14">
    <location>
        <begin position="1"/>
        <end position="20"/>
    </location>
</feature>
<dbReference type="Proteomes" id="UP000256645">
    <property type="component" value="Unassembled WGS sequence"/>
</dbReference>
<gene>
    <name evidence="15" type="ORF">BP6252_11192</name>
</gene>
<comment type="similarity">
    <text evidence="2 13">Belongs to the glycosyl hydrolase 28 family.</text>
</comment>
<evidence type="ECO:0000256" key="14">
    <source>
        <dbReference type="SAM" id="SignalP"/>
    </source>
</evidence>
<organism evidence="15 16">
    <name type="scientific">Coleophoma cylindrospora</name>
    <dbReference type="NCBI Taxonomy" id="1849047"/>
    <lineage>
        <taxon>Eukaryota</taxon>
        <taxon>Fungi</taxon>
        <taxon>Dikarya</taxon>
        <taxon>Ascomycota</taxon>
        <taxon>Pezizomycotina</taxon>
        <taxon>Leotiomycetes</taxon>
        <taxon>Helotiales</taxon>
        <taxon>Dermateaceae</taxon>
        <taxon>Coleophoma</taxon>
    </lineage>
</organism>
<dbReference type="STRING" id="1849047.A0A3D8QPD3"/>
<dbReference type="EC" id="3.2.1.15" evidence="3"/>
<evidence type="ECO:0000313" key="15">
    <source>
        <dbReference type="EMBL" id="RDW63647.1"/>
    </source>
</evidence>
<dbReference type="EMBL" id="PDLM01000013">
    <property type="protein sequence ID" value="RDW63647.1"/>
    <property type="molecule type" value="Genomic_DNA"/>
</dbReference>
<dbReference type="GO" id="GO:0005576">
    <property type="term" value="C:extracellular region"/>
    <property type="evidence" value="ECO:0007669"/>
    <property type="project" value="UniProtKB-SubCell"/>
</dbReference>
<dbReference type="SUPFAM" id="SSF51126">
    <property type="entry name" value="Pectin lyase-like"/>
    <property type="match status" value="1"/>
</dbReference>
<evidence type="ECO:0000256" key="3">
    <source>
        <dbReference type="ARBA" id="ARBA00012736"/>
    </source>
</evidence>
<evidence type="ECO:0000256" key="1">
    <source>
        <dbReference type="ARBA" id="ARBA00004613"/>
    </source>
</evidence>
<keyword evidence="9 13" id="KW-0326">Glycosidase</keyword>
<reference evidence="15 16" key="1">
    <citation type="journal article" date="2018" name="IMA Fungus">
        <title>IMA Genome-F 9: Draft genome sequence of Annulohypoxylon stygium, Aspergillus mulundensis, Berkeleyomyces basicola (syn. Thielaviopsis basicola), Ceratocystis smalleyi, two Cercospora beticola strains, Coleophoma cylindrospora, Fusarium fracticaudum, Phialophora cf. hyalina, and Morchella septimelata.</title>
        <authorList>
            <person name="Wingfield B.D."/>
            <person name="Bills G.F."/>
            <person name="Dong Y."/>
            <person name="Huang W."/>
            <person name="Nel W.J."/>
            <person name="Swalarsk-Parry B.S."/>
            <person name="Vaghefi N."/>
            <person name="Wilken P.M."/>
            <person name="An Z."/>
            <person name="de Beer Z.W."/>
            <person name="De Vos L."/>
            <person name="Chen L."/>
            <person name="Duong T.A."/>
            <person name="Gao Y."/>
            <person name="Hammerbacher A."/>
            <person name="Kikkert J.R."/>
            <person name="Li Y."/>
            <person name="Li H."/>
            <person name="Li K."/>
            <person name="Li Q."/>
            <person name="Liu X."/>
            <person name="Ma X."/>
            <person name="Naidoo K."/>
            <person name="Pethybridge S.J."/>
            <person name="Sun J."/>
            <person name="Steenkamp E.T."/>
            <person name="van der Nest M.A."/>
            <person name="van Wyk S."/>
            <person name="Wingfield M.J."/>
            <person name="Xiong C."/>
            <person name="Yue Q."/>
            <person name="Zhang X."/>
        </authorList>
    </citation>
    <scope>NUCLEOTIDE SEQUENCE [LARGE SCALE GENOMIC DNA]</scope>
    <source>
        <strain evidence="15 16">BP6252</strain>
    </source>
</reference>
<dbReference type="GO" id="GO:0004650">
    <property type="term" value="F:polygalacturonase activity"/>
    <property type="evidence" value="ECO:0007669"/>
    <property type="project" value="UniProtKB-EC"/>
</dbReference>
<evidence type="ECO:0000256" key="13">
    <source>
        <dbReference type="RuleBase" id="RU361169"/>
    </source>
</evidence>
<dbReference type="InterPro" id="IPR006626">
    <property type="entry name" value="PbH1"/>
</dbReference>
<evidence type="ECO:0000256" key="11">
    <source>
        <dbReference type="ARBA" id="ARBA00034074"/>
    </source>
</evidence>
<keyword evidence="7 13" id="KW-0378">Hydrolase</keyword>
<evidence type="ECO:0000256" key="6">
    <source>
        <dbReference type="ARBA" id="ARBA00022737"/>
    </source>
</evidence>
<dbReference type="InterPro" id="IPR012334">
    <property type="entry name" value="Pectin_lyas_fold"/>
</dbReference>
<keyword evidence="8" id="KW-1015">Disulfide bond</keyword>
<dbReference type="InterPro" id="IPR050434">
    <property type="entry name" value="Glycosyl_hydrlase_28"/>
</dbReference>
<evidence type="ECO:0000256" key="12">
    <source>
        <dbReference type="PROSITE-ProRule" id="PRU10052"/>
    </source>
</evidence>
<dbReference type="OrthoDB" id="1546079at2759"/>
<dbReference type="FunFam" id="2.160.20.10:FF:000002">
    <property type="entry name" value="Endopolygalacturonase D"/>
    <property type="match status" value="1"/>
</dbReference>
<keyword evidence="16" id="KW-1185">Reference proteome</keyword>
<dbReference type="AlphaFoldDB" id="A0A3D8QPD3"/>